<dbReference type="PATRIC" id="fig|1268237.3.peg.3509"/>
<dbReference type="AlphaFoldDB" id="N9VGK6"/>
<dbReference type="eggNOG" id="COG0834">
    <property type="taxonomic scope" value="Bacteria"/>
</dbReference>
<feature type="domain" description="Solute-binding protein family 3/N-terminal" evidence="1">
    <location>
        <begin position="20"/>
        <end position="249"/>
    </location>
</feature>
<organism evidence="2 3">
    <name type="scientific">Aeromonas diversa CDC 2478-85</name>
    <dbReference type="NCBI Taxonomy" id="1268237"/>
    <lineage>
        <taxon>Bacteria</taxon>
        <taxon>Pseudomonadati</taxon>
        <taxon>Pseudomonadota</taxon>
        <taxon>Gammaproteobacteria</taxon>
        <taxon>Aeromonadales</taxon>
        <taxon>Aeromonadaceae</taxon>
        <taxon>Aeromonas</taxon>
    </lineage>
</organism>
<evidence type="ECO:0000259" key="1">
    <source>
        <dbReference type="SMART" id="SM00062"/>
    </source>
</evidence>
<dbReference type="RefSeq" id="WP_005361454.1">
    <property type="nucleotide sequence ID" value="NZ_APVG01000069.1"/>
</dbReference>
<gene>
    <name evidence="2" type="ORF">G114_17881</name>
</gene>
<accession>N9VGK6</accession>
<dbReference type="SUPFAM" id="SSF53850">
    <property type="entry name" value="Periplasmic binding protein-like II"/>
    <property type="match status" value="1"/>
</dbReference>
<keyword evidence="3" id="KW-1185">Reference proteome</keyword>
<reference evidence="2 3" key="1">
    <citation type="journal article" date="2013" name="Genome Announc.">
        <title>Draft Genome Sequence of the Aeromonas diversa Type Strain.</title>
        <authorList>
            <person name="Farfan M."/>
            <person name="Spataro N."/>
            <person name="Sanglas A."/>
            <person name="Albarral V."/>
            <person name="Loren J.G."/>
            <person name="Bosch E."/>
            <person name="Fuste M.C."/>
        </authorList>
    </citation>
    <scope>NUCLEOTIDE SEQUENCE [LARGE SCALE GENOMIC DNA]</scope>
    <source>
        <strain evidence="2 3">2478-85</strain>
    </source>
</reference>
<dbReference type="EMBL" id="APVG01000069">
    <property type="protein sequence ID" value="ENY70536.1"/>
    <property type="molecule type" value="Genomic_DNA"/>
</dbReference>
<evidence type="ECO:0000313" key="3">
    <source>
        <dbReference type="Proteomes" id="UP000023775"/>
    </source>
</evidence>
<protein>
    <submittedName>
        <fullName evidence="2">ABC transporter substrate-binding protein</fullName>
    </submittedName>
</protein>
<name>N9VGK6_9GAMM</name>
<dbReference type="Proteomes" id="UP000023775">
    <property type="component" value="Unassembled WGS sequence"/>
</dbReference>
<proteinExistence type="predicted"/>
<dbReference type="OrthoDB" id="8747607at2"/>
<sequence>MRWLIGLGLFCAFFSWGTVEIKVGGYPFAPFVEKRSDGGWQGLTLDLIAALNAGQSDFRFIFVPTSSANRYEALQLGRFDMMLFEDINWGWSSERIMVSPPFLYDGERYVALSNSTRDQRLFDRIDKLRLIGVKGYHYGFADFEGDPVILQRRYDILLVKDNVSIIKALLLERGDVGIITQAYLLRYLAHHPELKDRLLISQRWDQKYQLRALLHPSSRLSLPMLQRYLSELEQKGELARLWQAYGLNAMAMR</sequence>
<dbReference type="SMART" id="SM00062">
    <property type="entry name" value="PBPb"/>
    <property type="match status" value="1"/>
</dbReference>
<comment type="caution">
    <text evidence="2">The sequence shown here is derived from an EMBL/GenBank/DDBJ whole genome shotgun (WGS) entry which is preliminary data.</text>
</comment>
<dbReference type="Pfam" id="PF00497">
    <property type="entry name" value="SBP_bac_3"/>
    <property type="match status" value="1"/>
</dbReference>
<dbReference type="Gene3D" id="3.40.190.10">
    <property type="entry name" value="Periplasmic binding protein-like II"/>
    <property type="match status" value="2"/>
</dbReference>
<evidence type="ECO:0000313" key="2">
    <source>
        <dbReference type="EMBL" id="ENY70536.1"/>
    </source>
</evidence>
<dbReference type="InterPro" id="IPR001638">
    <property type="entry name" value="Solute-binding_3/MltF_N"/>
</dbReference>